<accession>A0A084QJC3</accession>
<keyword evidence="2" id="KW-0479">Metal-binding</keyword>
<comment type="similarity">
    <text evidence="1">Belongs to the Gfa family.</text>
</comment>
<evidence type="ECO:0000313" key="6">
    <source>
        <dbReference type="EMBL" id="KFA64058.1"/>
    </source>
</evidence>
<dbReference type="SUPFAM" id="SSF51316">
    <property type="entry name" value="Mss4-like"/>
    <property type="match status" value="1"/>
</dbReference>
<evidence type="ECO:0000256" key="4">
    <source>
        <dbReference type="ARBA" id="ARBA00023239"/>
    </source>
</evidence>
<dbReference type="EMBL" id="KL660704">
    <property type="protein sequence ID" value="KFA64058.1"/>
    <property type="molecule type" value="Genomic_DNA"/>
</dbReference>
<dbReference type="STRING" id="1283841.A0A084QJC3"/>
<evidence type="ECO:0000256" key="3">
    <source>
        <dbReference type="ARBA" id="ARBA00022833"/>
    </source>
</evidence>
<organism evidence="6 7">
    <name type="scientific">Stachybotrys chlorohalonatus (strain IBT 40285)</name>
    <dbReference type="NCBI Taxonomy" id="1283841"/>
    <lineage>
        <taxon>Eukaryota</taxon>
        <taxon>Fungi</taxon>
        <taxon>Dikarya</taxon>
        <taxon>Ascomycota</taxon>
        <taxon>Pezizomycotina</taxon>
        <taxon>Sordariomycetes</taxon>
        <taxon>Hypocreomycetidae</taxon>
        <taxon>Hypocreales</taxon>
        <taxon>Stachybotryaceae</taxon>
        <taxon>Stachybotrys</taxon>
    </lineage>
</organism>
<dbReference type="InterPro" id="IPR006913">
    <property type="entry name" value="CENP-V/GFA"/>
</dbReference>
<dbReference type="OrthoDB" id="6329284at2759"/>
<name>A0A084QJC3_STAC4</name>
<evidence type="ECO:0000256" key="2">
    <source>
        <dbReference type="ARBA" id="ARBA00022723"/>
    </source>
</evidence>
<keyword evidence="4" id="KW-0456">Lyase</keyword>
<dbReference type="HOGENOM" id="CLU_095045_0_0_1"/>
<dbReference type="GO" id="GO:0046872">
    <property type="term" value="F:metal ion binding"/>
    <property type="evidence" value="ECO:0007669"/>
    <property type="project" value="UniProtKB-KW"/>
</dbReference>
<evidence type="ECO:0000256" key="1">
    <source>
        <dbReference type="ARBA" id="ARBA00005495"/>
    </source>
</evidence>
<reference evidence="6 7" key="1">
    <citation type="journal article" date="2014" name="BMC Genomics">
        <title>Comparative genome sequencing reveals chemotype-specific gene clusters in the toxigenic black mold Stachybotrys.</title>
        <authorList>
            <person name="Semeiks J."/>
            <person name="Borek D."/>
            <person name="Otwinowski Z."/>
            <person name="Grishin N.V."/>
        </authorList>
    </citation>
    <scope>NUCLEOTIDE SEQUENCE [LARGE SCALE GENOMIC DNA]</scope>
    <source>
        <strain evidence="6 7">IBT 40285</strain>
    </source>
</reference>
<gene>
    <name evidence="6" type="ORF">S40285_04196</name>
</gene>
<dbReference type="InParanoid" id="A0A084QJC3"/>
<dbReference type="Gene3D" id="3.90.1590.10">
    <property type="entry name" value="glutathione-dependent formaldehyde- activating enzyme (gfa)"/>
    <property type="match status" value="1"/>
</dbReference>
<dbReference type="PANTHER" id="PTHR33337">
    <property type="entry name" value="GFA DOMAIN-CONTAINING PROTEIN"/>
    <property type="match status" value="1"/>
</dbReference>
<proteinExistence type="inferred from homology"/>
<sequence>MASSNKPGTISGGCLCGSVRYAVTFPPDHNFVEAASTCQCEQCRKNSGALVWTAHRVPLSAITYTSQSTLKRYQATPGMTRGICTECGSFLFWQKESGEAISLSVGCFDKEELQNYGTFLASGKTNLFCSAEIPGVTDYLQGDRWRFDNEGEGAELLPKRNS</sequence>
<dbReference type="PROSITE" id="PS51891">
    <property type="entry name" value="CENP_V_GFA"/>
    <property type="match status" value="1"/>
</dbReference>
<dbReference type="OMA" id="LCKEIQY"/>
<keyword evidence="3" id="KW-0862">Zinc</keyword>
<feature type="domain" description="CENP-V/GFA" evidence="5">
    <location>
        <begin position="10"/>
        <end position="117"/>
    </location>
</feature>
<dbReference type="Proteomes" id="UP000028524">
    <property type="component" value="Unassembled WGS sequence"/>
</dbReference>
<protein>
    <recommendedName>
        <fullName evidence="5">CENP-V/GFA domain-containing protein</fullName>
    </recommendedName>
</protein>
<evidence type="ECO:0000259" key="5">
    <source>
        <dbReference type="PROSITE" id="PS51891"/>
    </source>
</evidence>
<dbReference type="PANTHER" id="PTHR33337:SF40">
    <property type="entry name" value="CENP-V_GFA DOMAIN-CONTAINING PROTEIN-RELATED"/>
    <property type="match status" value="1"/>
</dbReference>
<evidence type="ECO:0000313" key="7">
    <source>
        <dbReference type="Proteomes" id="UP000028524"/>
    </source>
</evidence>
<keyword evidence="7" id="KW-1185">Reference proteome</keyword>
<dbReference type="GO" id="GO:0016846">
    <property type="term" value="F:carbon-sulfur lyase activity"/>
    <property type="evidence" value="ECO:0007669"/>
    <property type="project" value="InterPro"/>
</dbReference>
<dbReference type="InterPro" id="IPR011057">
    <property type="entry name" value="Mss4-like_sf"/>
</dbReference>
<dbReference type="Pfam" id="PF04828">
    <property type="entry name" value="GFA"/>
    <property type="match status" value="1"/>
</dbReference>
<dbReference type="AlphaFoldDB" id="A0A084QJC3"/>